<evidence type="ECO:0000313" key="8">
    <source>
        <dbReference type="Proteomes" id="UP000626148"/>
    </source>
</evidence>
<feature type="transmembrane region" description="Helical" evidence="6">
    <location>
        <begin position="237"/>
        <end position="260"/>
    </location>
</feature>
<feature type="transmembrane region" description="Helical" evidence="6">
    <location>
        <begin position="163"/>
        <end position="187"/>
    </location>
</feature>
<protein>
    <recommendedName>
        <fullName evidence="9">tRNA-processing RNAse BN</fullName>
    </recommendedName>
</protein>
<evidence type="ECO:0000256" key="6">
    <source>
        <dbReference type="SAM" id="Phobius"/>
    </source>
</evidence>
<gene>
    <name evidence="7" type="ORF">GCM10007392_46960</name>
</gene>
<keyword evidence="5 6" id="KW-0472">Membrane</keyword>
<keyword evidence="2" id="KW-1003">Cell membrane</keyword>
<keyword evidence="4 6" id="KW-1133">Transmembrane helix</keyword>
<feature type="transmembrane region" description="Helical" evidence="6">
    <location>
        <begin position="266"/>
        <end position="290"/>
    </location>
</feature>
<keyword evidence="3 6" id="KW-0812">Transmembrane</keyword>
<feature type="transmembrane region" description="Helical" evidence="6">
    <location>
        <begin position="58"/>
        <end position="77"/>
    </location>
</feature>
<dbReference type="Proteomes" id="UP000626148">
    <property type="component" value="Unassembled WGS sequence"/>
</dbReference>
<dbReference type="EMBL" id="BMXR01000018">
    <property type="protein sequence ID" value="GGX74195.1"/>
    <property type="molecule type" value="Genomic_DNA"/>
</dbReference>
<evidence type="ECO:0000256" key="5">
    <source>
        <dbReference type="ARBA" id="ARBA00023136"/>
    </source>
</evidence>
<reference evidence="7" key="2">
    <citation type="submission" date="2020-09" db="EMBL/GenBank/DDBJ databases">
        <authorList>
            <person name="Sun Q."/>
            <person name="Kim S."/>
        </authorList>
    </citation>
    <scope>NUCLEOTIDE SEQUENCE</scope>
    <source>
        <strain evidence="7">KCTC 22169</strain>
    </source>
</reference>
<dbReference type="Pfam" id="PF03631">
    <property type="entry name" value="Virul_fac_BrkB"/>
    <property type="match status" value="1"/>
</dbReference>
<dbReference type="InterPro" id="IPR017039">
    <property type="entry name" value="Virul_fac_BrkB"/>
</dbReference>
<dbReference type="PANTHER" id="PTHR30213">
    <property type="entry name" value="INNER MEMBRANE PROTEIN YHJD"/>
    <property type="match status" value="1"/>
</dbReference>
<comment type="caution">
    <text evidence="7">The sequence shown here is derived from an EMBL/GenBank/DDBJ whole genome shotgun (WGS) entry which is preliminary data.</text>
</comment>
<name>A0A918KUL9_9GAMM</name>
<dbReference type="GO" id="GO:0005886">
    <property type="term" value="C:plasma membrane"/>
    <property type="evidence" value="ECO:0007669"/>
    <property type="project" value="UniProtKB-SubCell"/>
</dbReference>
<evidence type="ECO:0000256" key="4">
    <source>
        <dbReference type="ARBA" id="ARBA00022989"/>
    </source>
</evidence>
<dbReference type="RefSeq" id="WP_189613430.1">
    <property type="nucleotide sequence ID" value="NZ_BMXR01000018.1"/>
</dbReference>
<reference evidence="7" key="1">
    <citation type="journal article" date="2014" name="Int. J. Syst. Evol. Microbiol.">
        <title>Complete genome sequence of Corynebacterium casei LMG S-19264T (=DSM 44701T), isolated from a smear-ripened cheese.</title>
        <authorList>
            <consortium name="US DOE Joint Genome Institute (JGI-PGF)"/>
            <person name="Walter F."/>
            <person name="Albersmeier A."/>
            <person name="Kalinowski J."/>
            <person name="Ruckert C."/>
        </authorList>
    </citation>
    <scope>NUCLEOTIDE SEQUENCE</scope>
    <source>
        <strain evidence="7">KCTC 22169</strain>
    </source>
</reference>
<feature type="transmembrane region" description="Helical" evidence="6">
    <location>
        <begin position="199"/>
        <end position="225"/>
    </location>
</feature>
<keyword evidence="8" id="KW-1185">Reference proteome</keyword>
<evidence type="ECO:0000256" key="1">
    <source>
        <dbReference type="ARBA" id="ARBA00004651"/>
    </source>
</evidence>
<evidence type="ECO:0000256" key="3">
    <source>
        <dbReference type="ARBA" id="ARBA00022692"/>
    </source>
</evidence>
<evidence type="ECO:0000313" key="7">
    <source>
        <dbReference type="EMBL" id="GGX74195.1"/>
    </source>
</evidence>
<comment type="subcellular location">
    <subcellularLocation>
        <location evidence="1">Cell membrane</location>
        <topology evidence="1">Multi-pass membrane protein</topology>
    </subcellularLocation>
</comment>
<organism evidence="7 8">
    <name type="scientific">Saccharospirillum salsuginis</name>
    <dbReference type="NCBI Taxonomy" id="418750"/>
    <lineage>
        <taxon>Bacteria</taxon>
        <taxon>Pseudomonadati</taxon>
        <taxon>Pseudomonadota</taxon>
        <taxon>Gammaproteobacteria</taxon>
        <taxon>Oceanospirillales</taxon>
        <taxon>Saccharospirillaceae</taxon>
        <taxon>Saccharospirillum</taxon>
    </lineage>
</organism>
<proteinExistence type="predicted"/>
<sequence>MNFLNDQPLIQHAKYWLWQTDPKTKPWYERVALRLCRVLYAVIGELGKGQTNLHAMSLVYTTLLSIVPFLALSFSVLKGFGVHNQLEPVLRNLLLAPLGERSEEITANVMTFVDNVRVGVLGAVGLGLLVYTVISLVQKVERAFNEAWRVSQARPLAQRFSNYLSVILVGPLLAFSALGATATLIGSEPVTQFIESAPLGWLVSAITSLAPYGFIILLFTFLYVFIPNTRVRVRHALIGGFVAGTIWQSVGYVFTVFVVGSARFTAIYSGFAVGVLVLVWIYLAWLILLIGANVAYHSQNAGQIVNRRRTSPGAETDETVGLMLVYRVCQDFDRGEPSDSPQTLSSELGLDPDIMDRLIQRLIHYRILERTEDNGLRPTRPLAKITMYEVLKAIRATKTFPDSMLLPPVQDSIEALDRALESTFIGTTVETWVRPESDAT</sequence>
<feature type="transmembrane region" description="Helical" evidence="6">
    <location>
        <begin position="118"/>
        <end position="137"/>
    </location>
</feature>
<dbReference type="PANTHER" id="PTHR30213:SF0">
    <property type="entry name" value="UPF0761 MEMBRANE PROTEIN YIHY"/>
    <property type="match status" value="1"/>
</dbReference>
<evidence type="ECO:0008006" key="9">
    <source>
        <dbReference type="Google" id="ProtNLM"/>
    </source>
</evidence>
<dbReference type="NCBIfam" id="TIGR00765">
    <property type="entry name" value="yihY_not_rbn"/>
    <property type="match status" value="1"/>
</dbReference>
<dbReference type="AlphaFoldDB" id="A0A918KUL9"/>
<accession>A0A918KUL9</accession>
<evidence type="ECO:0000256" key="2">
    <source>
        <dbReference type="ARBA" id="ARBA00022475"/>
    </source>
</evidence>